<accession>A0A1F5B3W3</accession>
<evidence type="ECO:0000313" key="3">
    <source>
        <dbReference type="Proteomes" id="UP000176431"/>
    </source>
</evidence>
<evidence type="ECO:0000259" key="1">
    <source>
        <dbReference type="Pfam" id="PF00534"/>
    </source>
</evidence>
<proteinExistence type="predicted"/>
<feature type="domain" description="Glycosyl transferase family 1" evidence="1">
    <location>
        <begin position="207"/>
        <end position="361"/>
    </location>
</feature>
<name>A0A1F5B3W3_9BACT</name>
<dbReference type="InterPro" id="IPR001296">
    <property type="entry name" value="Glyco_trans_1"/>
</dbReference>
<organism evidence="2 3">
    <name type="scientific">Candidatus Azambacteria bacterium RIFCSPHIGHO2_01_FULL_40_24</name>
    <dbReference type="NCBI Taxonomy" id="1797301"/>
    <lineage>
        <taxon>Bacteria</taxon>
        <taxon>Candidatus Azamiibacteriota</taxon>
    </lineage>
</organism>
<dbReference type="InterPro" id="IPR050194">
    <property type="entry name" value="Glycosyltransferase_grp1"/>
</dbReference>
<protein>
    <recommendedName>
        <fullName evidence="1">Glycosyl transferase family 1 domain-containing protein</fullName>
    </recommendedName>
</protein>
<dbReference type="CDD" id="cd03801">
    <property type="entry name" value="GT4_PimA-like"/>
    <property type="match status" value="1"/>
</dbReference>
<dbReference type="Gene3D" id="3.40.50.2000">
    <property type="entry name" value="Glycogen Phosphorylase B"/>
    <property type="match status" value="2"/>
</dbReference>
<comment type="caution">
    <text evidence="2">The sequence shown here is derived from an EMBL/GenBank/DDBJ whole genome shotgun (WGS) entry which is preliminary data.</text>
</comment>
<dbReference type="EMBL" id="MEYK01000015">
    <property type="protein sequence ID" value="OGD25303.1"/>
    <property type="molecule type" value="Genomic_DNA"/>
</dbReference>
<dbReference type="GO" id="GO:0016757">
    <property type="term" value="F:glycosyltransferase activity"/>
    <property type="evidence" value="ECO:0007669"/>
    <property type="project" value="InterPro"/>
</dbReference>
<dbReference type="PANTHER" id="PTHR45947:SF3">
    <property type="entry name" value="SULFOQUINOVOSYL TRANSFERASE SQD2"/>
    <property type="match status" value="1"/>
</dbReference>
<dbReference type="Proteomes" id="UP000176431">
    <property type="component" value="Unassembled WGS sequence"/>
</dbReference>
<reference evidence="2 3" key="1">
    <citation type="journal article" date="2016" name="Nat. Commun.">
        <title>Thousands of microbial genomes shed light on interconnected biogeochemical processes in an aquifer system.</title>
        <authorList>
            <person name="Anantharaman K."/>
            <person name="Brown C.T."/>
            <person name="Hug L.A."/>
            <person name="Sharon I."/>
            <person name="Castelle C.J."/>
            <person name="Probst A.J."/>
            <person name="Thomas B.C."/>
            <person name="Singh A."/>
            <person name="Wilkins M.J."/>
            <person name="Karaoz U."/>
            <person name="Brodie E.L."/>
            <person name="Williams K.H."/>
            <person name="Hubbard S.S."/>
            <person name="Banfield J.F."/>
        </authorList>
    </citation>
    <scope>NUCLEOTIDE SEQUENCE [LARGE SCALE GENOMIC DNA]</scope>
</reference>
<dbReference type="PANTHER" id="PTHR45947">
    <property type="entry name" value="SULFOQUINOVOSYL TRANSFERASE SQD2"/>
    <property type="match status" value="1"/>
</dbReference>
<evidence type="ECO:0000313" key="2">
    <source>
        <dbReference type="EMBL" id="OGD25303.1"/>
    </source>
</evidence>
<dbReference type="AlphaFoldDB" id="A0A1F5B3W3"/>
<gene>
    <name evidence="2" type="ORF">A2819_00265</name>
</gene>
<dbReference type="Pfam" id="PF00534">
    <property type="entry name" value="Glycos_transf_1"/>
    <property type="match status" value="1"/>
</dbReference>
<dbReference type="SUPFAM" id="SSF53756">
    <property type="entry name" value="UDP-Glycosyltransferase/glycogen phosphorylase"/>
    <property type="match status" value="1"/>
</dbReference>
<sequence>MNLCFIGKHKYPKDIFSNEQDMKTWRSLAAYFDKLFIIAQSPDFLFHRYKESNISIYLMPRFGYIGFIKQAVCLGFYLNYHYGIDIFDSSEIIGGGVAATILKFFTGKPTVIEIQGEIFRKIEHKENIPARGWSAFGGKSLLLQRIGCYAMKKAARVRVISRAIFNQVQDHGIPESKIRLVSLRVDLNLFNPVSDTGKKVDKVGIIKIGYLGRLVEGKGLEDLFETVAILKSQNLKFNCLIFGTGLLEAKLKKMADNLNIVDKIEWQGFVSYGKVPQALSEIDIFVYPSWHEGFGRSIMEALAMEKAVVATRVGGIPDLINNGENGFLVESHSPEMLAKKIKELMENKELKEKFGKAGREWVSKNFEWNNGIKKFADLFLELKQ</sequence>